<feature type="region of interest" description="Disordered" evidence="1">
    <location>
        <begin position="117"/>
        <end position="175"/>
    </location>
</feature>
<keyword evidence="3" id="KW-1185">Reference proteome</keyword>
<sequence>MSKFQAPTLVGGSVRNMRDDGSETPRSDSMDSNVLNRLHDTVSHSHQLQRLKDDSYTSVDDLNKEGALLTDEVDLELNHVDEKVQREDGEVDFHLVDRKLSENELEKQRRRKLMLLKQKQKTREHSVSTSTSRTRGVASSSSQVSLTNLDDETREELDRVSRSQERVRPASSSAISPVRGIASNIPGAIGNINNTADGRVRNSYGEFIKSTCNRPHLARGDSYQNSSDELLDPSAAGGATSDAAAGNGERPGRSSFRRRLSTEYLRSLSRSLSRDPNAHGQGQGHAPANAQRSKSKPPTGGSQVIGKGEYIDSVSSDRGSLSCTRFDIPRDGDEDDALHIDTSTNNYPISQAELAQATLEEFDEEEEGALLDDQGNEEHSRDLEQAAIKEES</sequence>
<feature type="compositionally biased region" description="Polar residues" evidence="1">
    <location>
        <begin position="313"/>
        <end position="323"/>
    </location>
</feature>
<dbReference type="EMBL" id="JBEVYD010000005">
    <property type="protein sequence ID" value="KAL3233168.1"/>
    <property type="molecule type" value="Genomic_DNA"/>
</dbReference>
<gene>
    <name evidence="2" type="ORF">RNJ44_05084</name>
</gene>
<accession>A0ABR4NWU3</accession>
<feature type="region of interest" description="Disordered" evidence="1">
    <location>
        <begin position="215"/>
        <end position="344"/>
    </location>
</feature>
<feature type="region of interest" description="Disordered" evidence="1">
    <location>
        <begin position="1"/>
        <end position="33"/>
    </location>
</feature>
<dbReference type="Proteomes" id="UP001623330">
    <property type="component" value="Unassembled WGS sequence"/>
</dbReference>
<reference evidence="2 3" key="1">
    <citation type="submission" date="2024-05" db="EMBL/GenBank/DDBJ databases">
        <title>Long read based assembly of the Candida bracarensis genome reveals expanded adhesin content.</title>
        <authorList>
            <person name="Marcet-Houben M."/>
            <person name="Ksiezopolska E."/>
            <person name="Gabaldon T."/>
        </authorList>
    </citation>
    <scope>NUCLEOTIDE SEQUENCE [LARGE SCALE GENOMIC DNA]</scope>
    <source>
        <strain evidence="2 3">CBM6</strain>
    </source>
</reference>
<evidence type="ECO:0000313" key="2">
    <source>
        <dbReference type="EMBL" id="KAL3233168.1"/>
    </source>
</evidence>
<feature type="compositionally biased region" description="Basic and acidic residues" evidence="1">
    <location>
        <begin position="156"/>
        <end position="168"/>
    </location>
</feature>
<feature type="compositionally biased region" description="Basic and acidic residues" evidence="1">
    <location>
        <begin position="16"/>
        <end position="29"/>
    </location>
</feature>
<evidence type="ECO:0000256" key="1">
    <source>
        <dbReference type="SAM" id="MobiDB-lite"/>
    </source>
</evidence>
<feature type="compositionally biased region" description="Low complexity" evidence="1">
    <location>
        <begin position="127"/>
        <end position="142"/>
    </location>
</feature>
<proteinExistence type="predicted"/>
<comment type="caution">
    <text evidence="2">The sequence shown here is derived from an EMBL/GenBank/DDBJ whole genome shotgun (WGS) entry which is preliminary data.</text>
</comment>
<feature type="compositionally biased region" description="Acidic residues" evidence="1">
    <location>
        <begin position="360"/>
        <end position="370"/>
    </location>
</feature>
<feature type="compositionally biased region" description="Basic and acidic residues" evidence="1">
    <location>
        <begin position="376"/>
        <end position="392"/>
    </location>
</feature>
<feature type="region of interest" description="Disordered" evidence="1">
    <location>
        <begin position="359"/>
        <end position="392"/>
    </location>
</feature>
<organism evidence="2 3">
    <name type="scientific">Nakaseomyces bracarensis</name>
    <dbReference type="NCBI Taxonomy" id="273131"/>
    <lineage>
        <taxon>Eukaryota</taxon>
        <taxon>Fungi</taxon>
        <taxon>Dikarya</taxon>
        <taxon>Ascomycota</taxon>
        <taxon>Saccharomycotina</taxon>
        <taxon>Saccharomycetes</taxon>
        <taxon>Saccharomycetales</taxon>
        <taxon>Saccharomycetaceae</taxon>
        <taxon>Nakaseomyces</taxon>
    </lineage>
</organism>
<evidence type="ECO:0000313" key="3">
    <source>
        <dbReference type="Proteomes" id="UP001623330"/>
    </source>
</evidence>
<feature type="compositionally biased region" description="Low complexity" evidence="1">
    <location>
        <begin position="262"/>
        <end position="271"/>
    </location>
</feature>
<protein>
    <submittedName>
        <fullName evidence="2">Uncharacterized protein</fullName>
    </submittedName>
</protein>
<name>A0ABR4NWU3_9SACH</name>
<feature type="compositionally biased region" description="Low complexity" evidence="1">
    <location>
        <begin position="235"/>
        <end position="248"/>
    </location>
</feature>